<sequence>MAATGAYCFSLASNYNYLQRPPVVAVAKGKARLIVRGETEADLLSRDACLEKDSK</sequence>
<accession>A0A6J6H3X6</accession>
<protein>
    <submittedName>
        <fullName evidence="1">Unannotated protein</fullName>
    </submittedName>
</protein>
<gene>
    <name evidence="1" type="ORF">UFOPK1843_00547</name>
</gene>
<dbReference type="Gene3D" id="2.40.37.10">
    <property type="entry name" value="Lyase, Ornithine Decarboxylase, Chain A, domain 1"/>
    <property type="match status" value="1"/>
</dbReference>
<organism evidence="1">
    <name type="scientific">freshwater metagenome</name>
    <dbReference type="NCBI Taxonomy" id="449393"/>
    <lineage>
        <taxon>unclassified sequences</taxon>
        <taxon>metagenomes</taxon>
        <taxon>ecological metagenomes</taxon>
    </lineage>
</organism>
<dbReference type="AlphaFoldDB" id="A0A6J6H3X6"/>
<evidence type="ECO:0000313" key="1">
    <source>
        <dbReference type="EMBL" id="CAB4606529.1"/>
    </source>
</evidence>
<name>A0A6J6H3X6_9ZZZZ</name>
<dbReference type="EMBL" id="CAEZUR010000033">
    <property type="protein sequence ID" value="CAB4606529.1"/>
    <property type="molecule type" value="Genomic_DNA"/>
</dbReference>
<dbReference type="GO" id="GO:0003824">
    <property type="term" value="F:catalytic activity"/>
    <property type="evidence" value="ECO:0007669"/>
    <property type="project" value="InterPro"/>
</dbReference>
<reference evidence="1" key="1">
    <citation type="submission" date="2020-05" db="EMBL/GenBank/DDBJ databases">
        <authorList>
            <person name="Chiriac C."/>
            <person name="Salcher M."/>
            <person name="Ghai R."/>
            <person name="Kavagutti S V."/>
        </authorList>
    </citation>
    <scope>NUCLEOTIDE SEQUENCE</scope>
</reference>
<dbReference type="InterPro" id="IPR009006">
    <property type="entry name" value="Ala_racemase/Decarboxylase_C"/>
</dbReference>
<proteinExistence type="predicted"/>
<dbReference type="SUPFAM" id="SSF50621">
    <property type="entry name" value="Alanine racemase C-terminal domain-like"/>
    <property type="match status" value="1"/>
</dbReference>